<feature type="domain" description="Heparan-alpha-glucosaminide N-acetyltransferase catalytic" evidence="2">
    <location>
        <begin position="26"/>
        <end position="273"/>
    </location>
</feature>
<protein>
    <submittedName>
        <fullName evidence="3">DUF1624 domain-containing protein</fullName>
    </submittedName>
</protein>
<evidence type="ECO:0000313" key="3">
    <source>
        <dbReference type="EMBL" id="HIU90635.1"/>
    </source>
</evidence>
<proteinExistence type="predicted"/>
<evidence type="ECO:0000259" key="2">
    <source>
        <dbReference type="Pfam" id="PF07786"/>
    </source>
</evidence>
<comment type="caution">
    <text evidence="3">The sequence shown here is derived from an EMBL/GenBank/DDBJ whole genome shotgun (WGS) entry which is preliminary data.</text>
</comment>
<feature type="transmembrane region" description="Helical" evidence="1">
    <location>
        <begin position="261"/>
        <end position="283"/>
    </location>
</feature>
<dbReference type="AlphaFoldDB" id="A0A9D1MWY4"/>
<keyword evidence="1" id="KW-0812">Transmembrane</keyword>
<dbReference type="Pfam" id="PF07786">
    <property type="entry name" value="HGSNAT_cat"/>
    <property type="match status" value="1"/>
</dbReference>
<dbReference type="EMBL" id="DVOC01000025">
    <property type="protein sequence ID" value="HIU90635.1"/>
    <property type="molecule type" value="Genomic_DNA"/>
</dbReference>
<keyword evidence="1" id="KW-0472">Membrane</keyword>
<accession>A0A9D1MWY4</accession>
<feature type="transmembrane region" description="Helical" evidence="1">
    <location>
        <begin position="133"/>
        <end position="154"/>
    </location>
</feature>
<dbReference type="Proteomes" id="UP000886852">
    <property type="component" value="Unassembled WGS sequence"/>
</dbReference>
<dbReference type="InterPro" id="IPR012429">
    <property type="entry name" value="HGSNAT_cat"/>
</dbReference>
<feature type="transmembrane region" description="Helical" evidence="1">
    <location>
        <begin position="219"/>
        <end position="240"/>
    </location>
</feature>
<keyword evidence="1" id="KW-1133">Transmembrane helix</keyword>
<name>A0A9D1MWY4_9BACT</name>
<organism evidence="3 4">
    <name type="scientific">Candidatus Fimimonas merdipullorum</name>
    <dbReference type="NCBI Taxonomy" id="2840822"/>
    <lineage>
        <taxon>Bacteria</taxon>
        <taxon>Pseudomonadati</taxon>
        <taxon>Myxococcota</taxon>
        <taxon>Myxococcia</taxon>
        <taxon>Myxococcales</taxon>
        <taxon>Cystobacterineae</taxon>
        <taxon>Myxococcaceae</taxon>
        <taxon>Myxococcaceae incertae sedis</taxon>
        <taxon>Candidatus Fimimonas</taxon>
    </lineage>
</organism>
<reference evidence="3" key="1">
    <citation type="submission" date="2020-10" db="EMBL/GenBank/DDBJ databases">
        <authorList>
            <person name="Gilroy R."/>
        </authorList>
    </citation>
    <scope>NUCLEOTIDE SEQUENCE</scope>
    <source>
        <strain evidence="3">ChiHjej12B11-7776</strain>
    </source>
</reference>
<evidence type="ECO:0000256" key="1">
    <source>
        <dbReference type="SAM" id="Phobius"/>
    </source>
</evidence>
<gene>
    <name evidence="3" type="ORF">IAC72_01285</name>
</gene>
<sequence length="287" mass="32981">MNDMAKNTPTVSEIVDELAKEQPPKRIWEVDFVRGLMILFVVWDHFMYDVSAFEPYQSGLFNWLYALSARYYSGVLRQVAQPVFVTMFVFTSGVSCSFSRSNGKRALRMMAFALLFTAATRAAEEIVRADVTIYFNVIHVIALSVALYTAVEWVWKKCVKGWQKNLFGIVMTAVTLAVIIVGACANAKPWTNDNPLWFFLAMHNSQKVPAFTHFYGGDYLPFFPAFGWFLVGAFLGKFLYRQRQSLFPTVNEKWVCPVTFCGRHAIWIYFGSQLFMYGLFYLFCVLI</sequence>
<evidence type="ECO:0000313" key="4">
    <source>
        <dbReference type="Proteomes" id="UP000886852"/>
    </source>
</evidence>
<feature type="transmembrane region" description="Helical" evidence="1">
    <location>
        <begin position="166"/>
        <end position="188"/>
    </location>
</feature>
<reference evidence="3" key="2">
    <citation type="journal article" date="2021" name="PeerJ">
        <title>Extensive microbial diversity within the chicken gut microbiome revealed by metagenomics and culture.</title>
        <authorList>
            <person name="Gilroy R."/>
            <person name="Ravi A."/>
            <person name="Getino M."/>
            <person name="Pursley I."/>
            <person name="Horton D.L."/>
            <person name="Alikhan N.F."/>
            <person name="Baker D."/>
            <person name="Gharbi K."/>
            <person name="Hall N."/>
            <person name="Watson M."/>
            <person name="Adriaenssens E.M."/>
            <person name="Foster-Nyarko E."/>
            <person name="Jarju S."/>
            <person name="Secka A."/>
            <person name="Antonio M."/>
            <person name="Oren A."/>
            <person name="Chaudhuri R.R."/>
            <person name="La Ragione R."/>
            <person name="Hildebrand F."/>
            <person name="Pallen M.J."/>
        </authorList>
    </citation>
    <scope>NUCLEOTIDE SEQUENCE</scope>
    <source>
        <strain evidence="3">ChiHjej12B11-7776</strain>
    </source>
</reference>